<dbReference type="FunFam" id="1.20.120.80:FF:000001">
    <property type="entry name" value="Cytochrome (Ubi)quinol oxidase subunit III"/>
    <property type="match status" value="1"/>
</dbReference>
<evidence type="ECO:0000313" key="22">
    <source>
        <dbReference type="Proteomes" id="UP001056209"/>
    </source>
</evidence>
<dbReference type="InterPro" id="IPR033946">
    <property type="entry name" value="Ubiquinol_oxase_su3_dom"/>
</dbReference>
<evidence type="ECO:0000256" key="10">
    <source>
        <dbReference type="ARBA" id="ARBA00023002"/>
    </source>
</evidence>
<dbReference type="GO" id="GO:0019646">
    <property type="term" value="P:aerobic electron transport chain"/>
    <property type="evidence" value="ECO:0007669"/>
    <property type="project" value="InterPro"/>
</dbReference>
<evidence type="ECO:0000256" key="14">
    <source>
        <dbReference type="ARBA" id="ARBA00031884"/>
    </source>
</evidence>
<dbReference type="PANTHER" id="PTHR11403">
    <property type="entry name" value="CYTOCHROME C OXIDASE SUBUNIT III"/>
    <property type="match status" value="1"/>
</dbReference>
<dbReference type="GO" id="GO:0005886">
    <property type="term" value="C:plasma membrane"/>
    <property type="evidence" value="ECO:0007669"/>
    <property type="project" value="UniProtKB-SubCell"/>
</dbReference>
<evidence type="ECO:0000256" key="6">
    <source>
        <dbReference type="ARBA" id="ARBA00022475"/>
    </source>
</evidence>
<dbReference type="GO" id="GO:0004129">
    <property type="term" value="F:cytochrome-c oxidase activity"/>
    <property type="evidence" value="ECO:0007669"/>
    <property type="project" value="InterPro"/>
</dbReference>
<feature type="transmembrane region" description="Helical" evidence="19">
    <location>
        <begin position="59"/>
        <end position="77"/>
    </location>
</feature>
<dbReference type="AlphaFoldDB" id="A0A9Q8X113"/>
<keyword evidence="11 19" id="KW-0472">Membrane</keyword>
<evidence type="ECO:0000259" key="20">
    <source>
        <dbReference type="PROSITE" id="PS50253"/>
    </source>
</evidence>
<keyword evidence="7 18" id="KW-0812">Transmembrane</keyword>
<evidence type="ECO:0000256" key="9">
    <source>
        <dbReference type="ARBA" id="ARBA00022989"/>
    </source>
</evidence>
<reference evidence="21" key="1">
    <citation type="submission" date="2022-05" db="EMBL/GenBank/DDBJ databases">
        <title>Impact of host demography and evolutionary history on endosymbiont molecular evolution: a test in carpenter ants (Genus Camponotus) and their Blochmannia endosymbionts.</title>
        <authorList>
            <person name="Manthey J.D."/>
            <person name="Giron J.C."/>
            <person name="Hruska J.P."/>
        </authorList>
    </citation>
    <scope>NUCLEOTIDE SEQUENCE</scope>
    <source>
        <strain evidence="21">C-039</strain>
    </source>
</reference>
<keyword evidence="8" id="KW-0249">Electron transport</keyword>
<evidence type="ECO:0000256" key="4">
    <source>
        <dbReference type="ARBA" id="ARBA00014687"/>
    </source>
</evidence>
<comment type="similarity">
    <text evidence="2 18">Belongs to the cytochrome c oxidase subunit 3 family.</text>
</comment>
<feature type="transmembrane region" description="Helical" evidence="19">
    <location>
        <begin position="173"/>
        <end position="193"/>
    </location>
</feature>
<evidence type="ECO:0000256" key="11">
    <source>
        <dbReference type="ARBA" id="ARBA00023136"/>
    </source>
</evidence>
<evidence type="ECO:0000256" key="8">
    <source>
        <dbReference type="ARBA" id="ARBA00022982"/>
    </source>
</evidence>
<evidence type="ECO:0000313" key="21">
    <source>
        <dbReference type="EMBL" id="URJ27950.1"/>
    </source>
</evidence>
<dbReference type="CDD" id="cd02863">
    <property type="entry name" value="Ubiquinol_oxidase_III"/>
    <property type="match status" value="1"/>
</dbReference>
<dbReference type="PROSITE" id="PS50253">
    <property type="entry name" value="COX3"/>
    <property type="match status" value="1"/>
</dbReference>
<keyword evidence="5" id="KW-0813">Transport</keyword>
<comment type="function">
    <text evidence="12">Cytochrome bo(3) ubiquinol terminal oxidase is the component of the aerobic respiratory chain of E.coli that predominates when cells are grown at high aeration. Has proton pump activity across the membrane in addition to electron transfer, pumping 2 protons/electron.</text>
</comment>
<evidence type="ECO:0000256" key="12">
    <source>
        <dbReference type="ARBA" id="ARBA00025694"/>
    </source>
</evidence>
<accession>A0A9Q8X113</accession>
<evidence type="ECO:0000256" key="7">
    <source>
        <dbReference type="ARBA" id="ARBA00022692"/>
    </source>
</evidence>
<dbReference type="InterPro" id="IPR035973">
    <property type="entry name" value="Cyt_c_oxidase_su3-like_sf"/>
</dbReference>
<evidence type="ECO:0000256" key="15">
    <source>
        <dbReference type="ARBA" id="ARBA00032189"/>
    </source>
</evidence>
<feature type="transmembrane region" description="Helical" evidence="19">
    <location>
        <begin position="89"/>
        <end position="106"/>
    </location>
</feature>
<dbReference type="RefSeq" id="WP_250248335.1">
    <property type="nucleotide sequence ID" value="NZ_CP097753.1"/>
</dbReference>
<feature type="domain" description="Heme-copper oxidase subunit III family profile" evidence="20">
    <location>
        <begin position="1"/>
        <end position="194"/>
    </location>
</feature>
<evidence type="ECO:0000256" key="1">
    <source>
        <dbReference type="ARBA" id="ARBA00004651"/>
    </source>
</evidence>
<dbReference type="InterPro" id="IPR013833">
    <property type="entry name" value="Cyt_c_oxidase_su3_a-hlx"/>
</dbReference>
<dbReference type="NCBIfam" id="TIGR02842">
    <property type="entry name" value="CyoC"/>
    <property type="match status" value="1"/>
</dbReference>
<comment type="subunit">
    <text evidence="3">Heterooctamer of two A chains, two B chains, two C chains and two D chains.</text>
</comment>
<evidence type="ECO:0000256" key="19">
    <source>
        <dbReference type="SAM" id="Phobius"/>
    </source>
</evidence>
<evidence type="ECO:0000256" key="5">
    <source>
        <dbReference type="ARBA" id="ARBA00022448"/>
    </source>
</evidence>
<dbReference type="InterPro" id="IPR024791">
    <property type="entry name" value="Cyt_c/ubiquinol_Oxase_su3"/>
</dbReference>
<dbReference type="GO" id="GO:0009486">
    <property type="term" value="F:cytochrome bo3 ubiquinol oxidase activity"/>
    <property type="evidence" value="ECO:0007669"/>
    <property type="project" value="InterPro"/>
</dbReference>
<evidence type="ECO:0000256" key="18">
    <source>
        <dbReference type="RuleBase" id="RU003376"/>
    </source>
</evidence>
<dbReference type="InterPro" id="IPR000298">
    <property type="entry name" value="Cyt_c_oxidase-like_su3"/>
</dbReference>
<keyword evidence="10" id="KW-0560">Oxidoreductase</keyword>
<sequence length="195" mass="22773">MNILIMHKYNNLNKKTIFGFWLYIMSDCILFASLFATYSVLCNNTENFSSGKEIFKLPLIFIETCCLLLSSFTYGKVMIYAEKLYVKKVNIWMGMTFLLGLFFIGIETYEFFHLIKSGHSPRQNAFLSSFFTLVGTHGIHVMAGLIWIVVMMLHITYQGLTKINYIRLQCLSLFWHFLDIIWICVFTEVYLLGIL</sequence>
<comment type="subcellular location">
    <subcellularLocation>
        <location evidence="1 18">Cell membrane</location>
        <topology evidence="1 18">Multi-pass membrane protein</topology>
    </subcellularLocation>
</comment>
<dbReference type="EMBL" id="CP097753">
    <property type="protein sequence ID" value="URJ27950.1"/>
    <property type="molecule type" value="Genomic_DNA"/>
</dbReference>
<evidence type="ECO:0000256" key="16">
    <source>
        <dbReference type="ARBA" id="ARBA00032717"/>
    </source>
</evidence>
<gene>
    <name evidence="21" type="primary">cyoC</name>
    <name evidence="21" type="ORF">M9393_02010</name>
</gene>
<feature type="transmembrane region" description="Helical" evidence="19">
    <location>
        <begin position="126"/>
        <end position="153"/>
    </location>
</feature>
<dbReference type="Pfam" id="PF00510">
    <property type="entry name" value="COX3"/>
    <property type="match status" value="1"/>
</dbReference>
<dbReference type="SUPFAM" id="SSF81452">
    <property type="entry name" value="Cytochrome c oxidase subunit III-like"/>
    <property type="match status" value="1"/>
</dbReference>
<evidence type="ECO:0000256" key="13">
    <source>
        <dbReference type="ARBA" id="ARBA00030072"/>
    </source>
</evidence>
<protein>
    <recommendedName>
        <fullName evidence="4">Cytochrome bo(3) ubiquinol oxidase subunit 3</fullName>
    </recommendedName>
    <alternativeName>
        <fullName evidence="15">Cytochrome o ubiquinol oxidase subunit 3</fullName>
    </alternativeName>
    <alternativeName>
        <fullName evidence="13">Oxidase bo(3) subunit 3</fullName>
    </alternativeName>
    <alternativeName>
        <fullName evidence="17">Ubiquinol oxidase chain C</fullName>
    </alternativeName>
    <alternativeName>
        <fullName evidence="16">Ubiquinol oxidase polypeptide III</fullName>
    </alternativeName>
    <alternativeName>
        <fullName evidence="14">Ubiquinol oxidase subunit 3</fullName>
    </alternativeName>
</protein>
<dbReference type="Proteomes" id="UP001056209">
    <property type="component" value="Chromosome"/>
</dbReference>
<feature type="transmembrane region" description="Helical" evidence="19">
    <location>
        <begin position="20"/>
        <end position="39"/>
    </location>
</feature>
<proteinExistence type="inferred from homology"/>
<evidence type="ECO:0000256" key="2">
    <source>
        <dbReference type="ARBA" id="ARBA00010581"/>
    </source>
</evidence>
<dbReference type="InterPro" id="IPR014206">
    <property type="entry name" value="Cyt_c_ubiqinol_oxidase_su3"/>
</dbReference>
<evidence type="ECO:0000256" key="17">
    <source>
        <dbReference type="ARBA" id="ARBA00077247"/>
    </source>
</evidence>
<keyword evidence="9 19" id="KW-1133">Transmembrane helix</keyword>
<dbReference type="PANTHER" id="PTHR11403:SF2">
    <property type="entry name" value="CYTOCHROME BO(3) UBIQUINOL OXIDASE SUBUNIT 3"/>
    <property type="match status" value="1"/>
</dbReference>
<name>A0A9Q8X113_9ENTR</name>
<keyword evidence="6" id="KW-1003">Cell membrane</keyword>
<organism evidence="21 22">
    <name type="scientific">Candidatus Blochmannia vicinus</name>
    <name type="common">nom. nud.</name>
    <dbReference type="NCBI Taxonomy" id="251540"/>
    <lineage>
        <taxon>Bacteria</taxon>
        <taxon>Pseudomonadati</taxon>
        <taxon>Pseudomonadota</taxon>
        <taxon>Gammaproteobacteria</taxon>
        <taxon>Enterobacterales</taxon>
        <taxon>Enterobacteriaceae</taxon>
        <taxon>ant endosymbionts</taxon>
        <taxon>Candidatus Blochmanniella</taxon>
    </lineage>
</organism>
<dbReference type="Gene3D" id="1.20.120.80">
    <property type="entry name" value="Cytochrome c oxidase, subunit III, four-helix bundle"/>
    <property type="match status" value="1"/>
</dbReference>
<evidence type="ECO:0000256" key="3">
    <source>
        <dbReference type="ARBA" id="ARBA00011700"/>
    </source>
</evidence>